<evidence type="ECO:0000313" key="2">
    <source>
        <dbReference type="EMBL" id="GJT82601.1"/>
    </source>
</evidence>
<dbReference type="InterPro" id="IPR026960">
    <property type="entry name" value="RVT-Znf"/>
</dbReference>
<keyword evidence="3" id="KW-1185">Reference proteome</keyword>
<sequence length="194" mass="22511">MFSIGADKASPTRVLVRHSFVLNSESGVIHSPKLECQTPIIEPHSTPEVLDENTVDCIRWRDINGVFSEFSVSRAWEAFRPHGNEVNWFRIVWFPHSIRRYSFHLWLVMRNSLKTQDKLRQWDVGINTNLNLLRCSLCNTQSDSHAHLFFECPYSSKVWKLVSHLADMELVPPILYDIVDHLQPMANDLVAELL</sequence>
<organism evidence="2 3">
    <name type="scientific">Tanacetum coccineum</name>
    <dbReference type="NCBI Taxonomy" id="301880"/>
    <lineage>
        <taxon>Eukaryota</taxon>
        <taxon>Viridiplantae</taxon>
        <taxon>Streptophyta</taxon>
        <taxon>Embryophyta</taxon>
        <taxon>Tracheophyta</taxon>
        <taxon>Spermatophyta</taxon>
        <taxon>Magnoliopsida</taxon>
        <taxon>eudicotyledons</taxon>
        <taxon>Gunneridae</taxon>
        <taxon>Pentapetalae</taxon>
        <taxon>asterids</taxon>
        <taxon>campanulids</taxon>
        <taxon>Asterales</taxon>
        <taxon>Asteraceae</taxon>
        <taxon>Asteroideae</taxon>
        <taxon>Anthemideae</taxon>
        <taxon>Anthemidinae</taxon>
        <taxon>Tanacetum</taxon>
    </lineage>
</organism>
<evidence type="ECO:0000259" key="1">
    <source>
        <dbReference type="Pfam" id="PF13966"/>
    </source>
</evidence>
<feature type="domain" description="Reverse transcriptase zinc-binding" evidence="1">
    <location>
        <begin position="70"/>
        <end position="159"/>
    </location>
</feature>
<evidence type="ECO:0000313" key="3">
    <source>
        <dbReference type="Proteomes" id="UP001151760"/>
    </source>
</evidence>
<reference evidence="2" key="2">
    <citation type="submission" date="2022-01" db="EMBL/GenBank/DDBJ databases">
        <authorList>
            <person name="Yamashiro T."/>
            <person name="Shiraishi A."/>
            <person name="Satake H."/>
            <person name="Nakayama K."/>
        </authorList>
    </citation>
    <scope>NUCLEOTIDE SEQUENCE</scope>
</reference>
<name>A0ABQ5H4Z8_9ASTR</name>
<reference evidence="2" key="1">
    <citation type="journal article" date="2022" name="Int. J. Mol. Sci.">
        <title>Draft Genome of Tanacetum Coccineum: Genomic Comparison of Closely Related Tanacetum-Family Plants.</title>
        <authorList>
            <person name="Yamashiro T."/>
            <person name="Shiraishi A."/>
            <person name="Nakayama K."/>
            <person name="Satake H."/>
        </authorList>
    </citation>
    <scope>NUCLEOTIDE SEQUENCE</scope>
</reference>
<comment type="caution">
    <text evidence="2">The sequence shown here is derived from an EMBL/GenBank/DDBJ whole genome shotgun (WGS) entry which is preliminary data.</text>
</comment>
<proteinExistence type="predicted"/>
<dbReference type="PANTHER" id="PTHR33116">
    <property type="entry name" value="REVERSE TRANSCRIPTASE ZINC-BINDING DOMAIN-CONTAINING PROTEIN-RELATED-RELATED"/>
    <property type="match status" value="1"/>
</dbReference>
<accession>A0ABQ5H4Z8</accession>
<dbReference type="EMBL" id="BQNB010019183">
    <property type="protein sequence ID" value="GJT82601.1"/>
    <property type="molecule type" value="Genomic_DNA"/>
</dbReference>
<dbReference type="Pfam" id="PF13966">
    <property type="entry name" value="zf-RVT"/>
    <property type="match status" value="1"/>
</dbReference>
<dbReference type="Proteomes" id="UP001151760">
    <property type="component" value="Unassembled WGS sequence"/>
</dbReference>
<protein>
    <submittedName>
        <fullName evidence="2">Homeodomain-like protein</fullName>
    </submittedName>
</protein>
<gene>
    <name evidence="2" type="ORF">Tco_1056943</name>
</gene>
<dbReference type="PANTHER" id="PTHR33116:SF76">
    <property type="entry name" value="DUF4283 DOMAIN-CONTAINING PROTEIN"/>
    <property type="match status" value="1"/>
</dbReference>